<name>A0A345PJ59_9BACI</name>
<proteinExistence type="predicted"/>
<dbReference type="InterPro" id="IPR027417">
    <property type="entry name" value="P-loop_NTPase"/>
</dbReference>
<dbReference type="SUPFAM" id="SSF52540">
    <property type="entry name" value="P-loop containing nucleoside triphosphate hydrolases"/>
    <property type="match status" value="1"/>
</dbReference>
<evidence type="ECO:0008006" key="3">
    <source>
        <dbReference type="Google" id="ProtNLM"/>
    </source>
</evidence>
<reference evidence="2" key="1">
    <citation type="submission" date="2017-11" db="EMBL/GenBank/DDBJ databases">
        <authorList>
            <person name="Zhu W."/>
        </authorList>
    </citation>
    <scope>NUCLEOTIDE SEQUENCE [LARGE SCALE GENOMIC DNA]</scope>
    <source>
        <strain evidence="2">160</strain>
    </source>
</reference>
<keyword evidence="2" id="KW-1185">Reference proteome</keyword>
<dbReference type="Gene3D" id="3.40.50.300">
    <property type="entry name" value="P-loop containing nucleotide triphosphate hydrolases"/>
    <property type="match status" value="1"/>
</dbReference>
<dbReference type="EMBL" id="CP024848">
    <property type="protein sequence ID" value="AXI10039.1"/>
    <property type="molecule type" value="Genomic_DNA"/>
</dbReference>
<dbReference type="Proteomes" id="UP000253908">
    <property type="component" value="Chromosome"/>
</dbReference>
<evidence type="ECO:0000313" key="1">
    <source>
        <dbReference type="EMBL" id="AXI10039.1"/>
    </source>
</evidence>
<evidence type="ECO:0000313" key="2">
    <source>
        <dbReference type="Proteomes" id="UP000253908"/>
    </source>
</evidence>
<dbReference type="AlphaFoldDB" id="A0A345PJ59"/>
<dbReference type="OrthoDB" id="9781752at2"/>
<gene>
    <name evidence="1" type="ORF">CUC15_14370</name>
</gene>
<dbReference type="CDD" id="cd00882">
    <property type="entry name" value="Ras_like_GTPase"/>
    <property type="match status" value="1"/>
</dbReference>
<protein>
    <recommendedName>
        <fullName evidence="3">ATPase</fullName>
    </recommendedName>
</protein>
<dbReference type="RefSeq" id="WP_114917326.1">
    <property type="nucleotide sequence ID" value="NZ_CP024848.1"/>
</dbReference>
<dbReference type="KEGG" id="ocn:CUC15_14370"/>
<sequence>MPEKQYYYVTGNTAEGLKNYLPSNLEHLRQIFILKHQSNSLKTAVLKKLISTHEANSKLEILKSPLGARYLDGVIIREKSIAFIIDDIAIPELKNTVEIDINVSIPNNTSIDQAKEKFHTFTQAAHDNFKTGLKIHDDLEAIYIKEMNFKRADQLAQELIENILQNSSTNNRQANVYRRMFGTNTADGVVNEVPHLTSDIKNVYYIKGRAGTGKSTFMKKIANACLEKGFDVELYHCSFDPNSLDMVLVRDLNFCIFDSTDPHEFFPNRKGEIILDLYEETVTPGTDEKYATQINEINEHYKSFMRKGINNLTEAGEYLEKIEHQYSFTNRDINQIMVIINEEIL</sequence>
<accession>A0A345PJ59</accession>
<organism evidence="1 2">
    <name type="scientific">Oceanobacillus zhaokaii</name>
    <dbReference type="NCBI Taxonomy" id="2052660"/>
    <lineage>
        <taxon>Bacteria</taxon>
        <taxon>Bacillati</taxon>
        <taxon>Bacillota</taxon>
        <taxon>Bacilli</taxon>
        <taxon>Bacillales</taxon>
        <taxon>Bacillaceae</taxon>
        <taxon>Oceanobacillus</taxon>
    </lineage>
</organism>